<proteinExistence type="inferred from homology"/>
<dbReference type="InterPro" id="IPR000719">
    <property type="entry name" value="Prot_kinase_dom"/>
</dbReference>
<name>A0A8K1D747_9PASS</name>
<gene>
    <name evidence="6" type="ORF">HGM15179_022051</name>
</gene>
<dbReference type="Pfam" id="PF00069">
    <property type="entry name" value="Pkinase"/>
    <property type="match status" value="1"/>
</dbReference>
<evidence type="ECO:0000259" key="5">
    <source>
        <dbReference type="PROSITE" id="PS50011"/>
    </source>
</evidence>
<evidence type="ECO:0000256" key="3">
    <source>
        <dbReference type="ARBA" id="ARBA00022741"/>
    </source>
</evidence>
<sequence length="102" mass="11802">VAIKKIDLQGLMMEDILTEIRVLRMNTSPQIVNYLDSYLIHEELWLVMEFMDGGTLYEAVEAFEMTEDEMGIVSREDIPFQNIGQVEEDAARKRKMSQDSQA</sequence>
<comment type="similarity">
    <text evidence="1">Belongs to the protein kinase superfamily. STE Ser/Thr protein kinase family. STE20 subfamily.</text>
</comment>
<keyword evidence="7" id="KW-1185">Reference proteome</keyword>
<dbReference type="GO" id="GO:0004674">
    <property type="term" value="F:protein serine/threonine kinase activity"/>
    <property type="evidence" value="ECO:0007669"/>
    <property type="project" value="UniProtKB-EC"/>
</dbReference>
<dbReference type="PANTHER" id="PTHR45832">
    <property type="entry name" value="SERINE/THREONINE-PROTEIN KINASE SAMKA-RELATED-RELATED"/>
    <property type="match status" value="1"/>
</dbReference>
<feature type="non-terminal residue" evidence="6">
    <location>
        <position position="1"/>
    </location>
</feature>
<organism evidence="6 7">
    <name type="scientific">Zosterops borbonicus</name>
    <dbReference type="NCBI Taxonomy" id="364589"/>
    <lineage>
        <taxon>Eukaryota</taxon>
        <taxon>Metazoa</taxon>
        <taxon>Chordata</taxon>
        <taxon>Craniata</taxon>
        <taxon>Vertebrata</taxon>
        <taxon>Euteleostomi</taxon>
        <taxon>Archelosauria</taxon>
        <taxon>Archosauria</taxon>
        <taxon>Dinosauria</taxon>
        <taxon>Saurischia</taxon>
        <taxon>Theropoda</taxon>
        <taxon>Coelurosauria</taxon>
        <taxon>Aves</taxon>
        <taxon>Neognathae</taxon>
        <taxon>Neoaves</taxon>
        <taxon>Telluraves</taxon>
        <taxon>Australaves</taxon>
        <taxon>Passeriformes</taxon>
        <taxon>Sylvioidea</taxon>
        <taxon>Zosteropidae</taxon>
        <taxon>Zosterops</taxon>
    </lineage>
</organism>
<protein>
    <recommendedName>
        <fullName evidence="2">non-specific serine/threonine protein kinase</fullName>
        <ecNumber evidence="2">2.7.11.1</ecNumber>
    </recommendedName>
</protein>
<dbReference type="EC" id="2.7.11.1" evidence="2"/>
<evidence type="ECO:0000256" key="2">
    <source>
        <dbReference type="ARBA" id="ARBA00012513"/>
    </source>
</evidence>
<comment type="caution">
    <text evidence="6">The sequence shown here is derived from an EMBL/GenBank/DDBJ whole genome shotgun (WGS) entry which is preliminary data.</text>
</comment>
<reference evidence="6" key="1">
    <citation type="submission" date="2019-04" db="EMBL/GenBank/DDBJ databases">
        <title>Genome assembly of Zosterops borbonicus 15179.</title>
        <authorList>
            <person name="Leroy T."/>
            <person name="Anselmetti Y."/>
            <person name="Tilak M.-K."/>
            <person name="Nabholz B."/>
        </authorList>
    </citation>
    <scope>NUCLEOTIDE SEQUENCE</scope>
    <source>
        <strain evidence="6">HGM_15179</strain>
        <tissue evidence="6">Muscle</tissue>
    </source>
</reference>
<dbReference type="AlphaFoldDB" id="A0A8K1D747"/>
<keyword evidence="3" id="KW-0547">Nucleotide-binding</keyword>
<accession>A0A8K1D747</accession>
<dbReference type="GO" id="GO:0005524">
    <property type="term" value="F:ATP binding"/>
    <property type="evidence" value="ECO:0007669"/>
    <property type="project" value="UniProtKB-KW"/>
</dbReference>
<evidence type="ECO:0000313" key="7">
    <source>
        <dbReference type="Proteomes" id="UP000796761"/>
    </source>
</evidence>
<evidence type="ECO:0000256" key="4">
    <source>
        <dbReference type="ARBA" id="ARBA00022840"/>
    </source>
</evidence>
<evidence type="ECO:0000256" key="1">
    <source>
        <dbReference type="ARBA" id="ARBA00008874"/>
    </source>
</evidence>
<dbReference type="EMBL" id="SWJQ01006718">
    <property type="protein sequence ID" value="TRZ05056.1"/>
    <property type="molecule type" value="Genomic_DNA"/>
</dbReference>
<dbReference type="PANTHER" id="PTHR45832:SF22">
    <property type="entry name" value="SERINE_THREONINE-PROTEIN KINASE SAMKA-RELATED"/>
    <property type="match status" value="1"/>
</dbReference>
<dbReference type="Proteomes" id="UP000796761">
    <property type="component" value="Unassembled WGS sequence"/>
</dbReference>
<evidence type="ECO:0000313" key="6">
    <source>
        <dbReference type="EMBL" id="TRZ05056.1"/>
    </source>
</evidence>
<dbReference type="InterPro" id="IPR011009">
    <property type="entry name" value="Kinase-like_dom_sf"/>
</dbReference>
<dbReference type="SUPFAM" id="SSF56112">
    <property type="entry name" value="Protein kinase-like (PK-like)"/>
    <property type="match status" value="1"/>
</dbReference>
<dbReference type="Gene3D" id="3.30.200.20">
    <property type="entry name" value="Phosphorylase Kinase, domain 1"/>
    <property type="match status" value="1"/>
</dbReference>
<dbReference type="PROSITE" id="PS50011">
    <property type="entry name" value="PROTEIN_KINASE_DOM"/>
    <property type="match status" value="1"/>
</dbReference>
<dbReference type="InterPro" id="IPR051931">
    <property type="entry name" value="PAK3-like"/>
</dbReference>
<feature type="domain" description="Protein kinase" evidence="5">
    <location>
        <begin position="1"/>
        <end position="102"/>
    </location>
</feature>
<feature type="non-terminal residue" evidence="6">
    <location>
        <position position="102"/>
    </location>
</feature>
<dbReference type="OrthoDB" id="2914378at2759"/>
<keyword evidence="4" id="KW-0067">ATP-binding</keyword>